<name>A0AAD3DWB1_9CHLO</name>
<evidence type="ECO:0000313" key="5">
    <source>
        <dbReference type="Proteomes" id="UP001054857"/>
    </source>
</evidence>
<dbReference type="GO" id="GO:0016702">
    <property type="term" value="F:oxidoreductase activity, acting on single donors with incorporation of molecular oxygen, incorporation of two atoms of oxygen"/>
    <property type="evidence" value="ECO:0007669"/>
    <property type="project" value="UniProtKB-ARBA"/>
</dbReference>
<gene>
    <name evidence="4" type="ORF">Agub_g9671</name>
</gene>
<keyword evidence="2" id="KW-0732">Signal</keyword>
<evidence type="ECO:0000313" key="4">
    <source>
        <dbReference type="EMBL" id="GFR47862.1"/>
    </source>
</evidence>
<feature type="region of interest" description="Disordered" evidence="1">
    <location>
        <begin position="174"/>
        <end position="225"/>
    </location>
</feature>
<feature type="compositionally biased region" description="Low complexity" evidence="1">
    <location>
        <begin position="208"/>
        <end position="223"/>
    </location>
</feature>
<evidence type="ECO:0000256" key="2">
    <source>
        <dbReference type="SAM" id="SignalP"/>
    </source>
</evidence>
<feature type="chain" id="PRO_5041957080" description="Extradiol ring-cleavage dioxygenase class III enzyme subunit B domain-containing protein" evidence="2">
    <location>
        <begin position="20"/>
        <end position="387"/>
    </location>
</feature>
<protein>
    <recommendedName>
        <fullName evidence="3">Extradiol ring-cleavage dioxygenase class III enzyme subunit B domain-containing protein</fullName>
    </recommendedName>
</protein>
<dbReference type="Pfam" id="PF02900">
    <property type="entry name" value="LigB"/>
    <property type="match status" value="1"/>
</dbReference>
<dbReference type="GO" id="GO:0008198">
    <property type="term" value="F:ferrous iron binding"/>
    <property type="evidence" value="ECO:0007669"/>
    <property type="project" value="InterPro"/>
</dbReference>
<dbReference type="Proteomes" id="UP001054857">
    <property type="component" value="Unassembled WGS sequence"/>
</dbReference>
<evidence type="ECO:0000259" key="3">
    <source>
        <dbReference type="Pfam" id="PF02900"/>
    </source>
</evidence>
<organism evidence="4 5">
    <name type="scientific">Astrephomene gubernaculifera</name>
    <dbReference type="NCBI Taxonomy" id="47775"/>
    <lineage>
        <taxon>Eukaryota</taxon>
        <taxon>Viridiplantae</taxon>
        <taxon>Chlorophyta</taxon>
        <taxon>core chlorophytes</taxon>
        <taxon>Chlorophyceae</taxon>
        <taxon>CS clade</taxon>
        <taxon>Chlamydomonadales</taxon>
        <taxon>Astrephomenaceae</taxon>
        <taxon>Astrephomene</taxon>
    </lineage>
</organism>
<dbReference type="SUPFAM" id="SSF53213">
    <property type="entry name" value="LigB-like"/>
    <property type="match status" value="2"/>
</dbReference>
<reference evidence="4 5" key="1">
    <citation type="journal article" date="2021" name="Sci. Rep.">
        <title>Genome sequencing of the multicellular alga Astrephomene provides insights into convergent evolution of germ-soma differentiation.</title>
        <authorList>
            <person name="Yamashita S."/>
            <person name="Yamamoto K."/>
            <person name="Matsuzaki R."/>
            <person name="Suzuki S."/>
            <person name="Yamaguchi H."/>
            <person name="Hirooka S."/>
            <person name="Minakuchi Y."/>
            <person name="Miyagishima S."/>
            <person name="Kawachi M."/>
            <person name="Toyoda A."/>
            <person name="Nozaki H."/>
        </authorList>
    </citation>
    <scope>NUCLEOTIDE SEQUENCE [LARGE SCALE GENOMIC DNA]</scope>
    <source>
        <strain evidence="4 5">NIES-4017</strain>
    </source>
</reference>
<feature type="compositionally biased region" description="Low complexity" evidence="1">
    <location>
        <begin position="190"/>
        <end position="199"/>
    </location>
</feature>
<proteinExistence type="predicted"/>
<accession>A0AAD3DWB1</accession>
<evidence type="ECO:0000256" key="1">
    <source>
        <dbReference type="SAM" id="MobiDB-lite"/>
    </source>
</evidence>
<sequence length="387" mass="41477">MAALLCLVALVCLCPSISAYIVGGAVMPHGALTLDPRNFNGSDNATESANSLHYSALATGRFVQSLEADIILLLTPHGLALPEPFVLYNNPSAAGNVDLNSWLPCTFAPCTYNASVQLDTHLTKRLAAALVASGNNVTTLSGFGPPGEGSLPMPLAWGEVIPLYFIQRAYNDPDREAQPGMQRTQKPLHSQQEGPQQQPQRRRRLGRRLAAQAQSQPGSSSNSGIRLSEVQHPATTASDSTALPNFLLLSMPSRRYQHSVSMVPELLALGKALFAYLDSLDARIAVLVSGDLAHTWDSAGPYGFSEQAAQFDAAVLQWARDLDRDALLKAAAKSVGEAKSCGFPGMVVLQGILDQVKPDNMHSVLLEYGHPSYYGMMCAVFDFQGDA</sequence>
<feature type="signal peptide" evidence="2">
    <location>
        <begin position="1"/>
        <end position="19"/>
    </location>
</feature>
<dbReference type="InterPro" id="IPR004183">
    <property type="entry name" value="Xdiol_dOase_suB"/>
</dbReference>
<comment type="caution">
    <text evidence="4">The sequence shown here is derived from an EMBL/GenBank/DDBJ whole genome shotgun (WGS) entry which is preliminary data.</text>
</comment>
<keyword evidence="5" id="KW-1185">Reference proteome</keyword>
<dbReference type="AlphaFoldDB" id="A0AAD3DWB1"/>
<dbReference type="EMBL" id="BMAR01000020">
    <property type="protein sequence ID" value="GFR47862.1"/>
    <property type="molecule type" value="Genomic_DNA"/>
</dbReference>
<feature type="domain" description="Extradiol ring-cleavage dioxygenase class III enzyme subunit B" evidence="3">
    <location>
        <begin position="265"/>
        <end position="365"/>
    </location>
</feature>
<dbReference type="Gene3D" id="3.40.830.10">
    <property type="entry name" value="LigB-like"/>
    <property type="match status" value="2"/>
</dbReference>